<dbReference type="OrthoDB" id="5381785at2"/>
<feature type="chain" id="PRO_5023014192" description="Lipoprotein" evidence="1">
    <location>
        <begin position="36"/>
        <end position="345"/>
    </location>
</feature>
<gene>
    <name evidence="2" type="ORF">MFU01_84870</name>
    <name evidence="3" type="ORF">SAMN05443572_10637</name>
</gene>
<organism evidence="2 5">
    <name type="scientific">Myxococcus fulvus</name>
    <dbReference type="NCBI Taxonomy" id="33"/>
    <lineage>
        <taxon>Bacteria</taxon>
        <taxon>Pseudomonadati</taxon>
        <taxon>Myxococcota</taxon>
        <taxon>Myxococcia</taxon>
        <taxon>Myxococcales</taxon>
        <taxon>Cystobacterineae</taxon>
        <taxon>Myxococcaceae</taxon>
        <taxon>Myxococcus</taxon>
    </lineage>
</organism>
<proteinExistence type="predicted"/>
<evidence type="ECO:0000256" key="1">
    <source>
        <dbReference type="SAM" id="SignalP"/>
    </source>
</evidence>
<keyword evidence="4" id="KW-1185">Reference proteome</keyword>
<feature type="signal peptide" evidence="1">
    <location>
        <begin position="1"/>
        <end position="35"/>
    </location>
</feature>
<name>A0A511TGZ6_MYXFU</name>
<reference evidence="3 4" key="1">
    <citation type="submission" date="2016-10" db="EMBL/GenBank/DDBJ databases">
        <authorList>
            <person name="Varghese N."/>
            <person name="Submissions S."/>
        </authorList>
    </citation>
    <scope>NUCLEOTIDE SEQUENCE [LARGE SCALE GENOMIC DNA]</scope>
    <source>
        <strain evidence="3 4">DSM 16525</strain>
    </source>
</reference>
<reference evidence="2 5" key="2">
    <citation type="submission" date="2019-07" db="EMBL/GenBank/DDBJ databases">
        <title>Whole genome shotgun sequence of Myxococcus fulvus NBRC 100333.</title>
        <authorList>
            <person name="Hosoyama A."/>
            <person name="Uohara A."/>
            <person name="Ohji S."/>
            <person name="Ichikawa N."/>
        </authorList>
    </citation>
    <scope>NUCLEOTIDE SEQUENCE [LARGE SCALE GENOMIC DNA]</scope>
    <source>
        <strain evidence="2 5">NBRC 100333</strain>
    </source>
</reference>
<dbReference type="AlphaFoldDB" id="A0A511TGZ6"/>
<evidence type="ECO:0000313" key="4">
    <source>
        <dbReference type="Proteomes" id="UP000183760"/>
    </source>
</evidence>
<evidence type="ECO:0008006" key="6">
    <source>
        <dbReference type="Google" id="ProtNLM"/>
    </source>
</evidence>
<dbReference type="Proteomes" id="UP000321514">
    <property type="component" value="Unassembled WGS sequence"/>
</dbReference>
<protein>
    <recommendedName>
        <fullName evidence="6">Lipoprotein</fullName>
    </recommendedName>
</protein>
<sequence>MPPSQPRLIRCTSRLSLLGFLAALSVVTWSTPAQARTPGGLIGVGYYDRIGPPEWVERACKYTAIYSPCHCMPPTVANFDTAKGCSNESQEWANRDALNSCINLCARAAKETPGAGGGINGGVLGRPLGPTKGGVSIDGAGTVAALESEGFVAFIPFRTEPLFGTKKEPLADAVAEATHVPWVFLDGMGESIPWEDPHGSAAFVQAYWSERGAPHPIGHCKHALQVSCPLESVKLGDSLQVCSGESEDDAKAIAETSCAPLRYDALSRTWKAWGLFGIPDEGPYRVPTATVLAVGPQKFLGFMPSSLEPVGPYEDWNQLAEELLERTEGTTVWLAGPVKHYSPRE</sequence>
<comment type="caution">
    <text evidence="2">The sequence shown here is derived from an EMBL/GenBank/DDBJ whole genome shotgun (WGS) entry which is preliminary data.</text>
</comment>
<dbReference type="RefSeq" id="WP_143097231.1">
    <property type="nucleotide sequence ID" value="NZ_BJXR01000081.1"/>
</dbReference>
<dbReference type="EMBL" id="BJXR01000081">
    <property type="protein sequence ID" value="GEN13450.1"/>
    <property type="molecule type" value="Genomic_DNA"/>
</dbReference>
<evidence type="ECO:0000313" key="2">
    <source>
        <dbReference type="EMBL" id="GEN13450.1"/>
    </source>
</evidence>
<dbReference type="Proteomes" id="UP000183760">
    <property type="component" value="Unassembled WGS sequence"/>
</dbReference>
<accession>A0A511TGZ6</accession>
<keyword evidence="1" id="KW-0732">Signal</keyword>
<evidence type="ECO:0000313" key="5">
    <source>
        <dbReference type="Proteomes" id="UP000321514"/>
    </source>
</evidence>
<dbReference type="EMBL" id="FOIB01000006">
    <property type="protein sequence ID" value="SEU19661.1"/>
    <property type="molecule type" value="Genomic_DNA"/>
</dbReference>
<evidence type="ECO:0000313" key="3">
    <source>
        <dbReference type="EMBL" id="SEU19661.1"/>
    </source>
</evidence>